<keyword evidence="11 15" id="KW-0408">Iron</keyword>
<evidence type="ECO:0000313" key="17">
    <source>
        <dbReference type="EMBL" id="OWR45198.1"/>
    </source>
</evidence>
<dbReference type="InterPro" id="IPR017972">
    <property type="entry name" value="Cyt_P450_CS"/>
</dbReference>
<dbReference type="FunFam" id="1.10.630.10:FF:000182">
    <property type="entry name" value="Cytochrome P450 3A4"/>
    <property type="match status" value="1"/>
</dbReference>
<reference evidence="17 18" key="1">
    <citation type="journal article" date="2011" name="Cell">
        <title>The monarch butterfly genome yields insights into long-distance migration.</title>
        <authorList>
            <person name="Zhan S."/>
            <person name="Merlin C."/>
            <person name="Boore J.L."/>
            <person name="Reppert S.M."/>
        </authorList>
    </citation>
    <scope>NUCLEOTIDE SEQUENCE [LARGE SCALE GENOMIC DNA]</scope>
    <source>
        <strain evidence="17">F-2</strain>
    </source>
</reference>
<comment type="similarity">
    <text evidence="4">Belongs to the cytochrome P450 family.</text>
</comment>
<evidence type="ECO:0000256" key="1">
    <source>
        <dbReference type="ARBA" id="ARBA00001971"/>
    </source>
</evidence>
<dbReference type="GO" id="GO:0016712">
    <property type="term" value="F:oxidoreductase activity, acting on paired donors, with incorporation or reduction of molecular oxygen, reduced flavin or flavoprotein as one donor, and incorporation of one atom of oxygen"/>
    <property type="evidence" value="ECO:0007669"/>
    <property type="project" value="UniProtKB-EC"/>
</dbReference>
<dbReference type="GO" id="GO:0020037">
    <property type="term" value="F:heme binding"/>
    <property type="evidence" value="ECO:0007669"/>
    <property type="project" value="InterPro"/>
</dbReference>
<dbReference type="PANTHER" id="PTHR24292">
    <property type="entry name" value="CYTOCHROME P450"/>
    <property type="match status" value="1"/>
</dbReference>
<dbReference type="EC" id="1.14.14.1" evidence="5"/>
<protein>
    <recommendedName>
        <fullName evidence="5">unspecific monooxygenase</fullName>
        <ecNumber evidence="5">1.14.14.1</ecNumber>
    </recommendedName>
</protein>
<evidence type="ECO:0000256" key="10">
    <source>
        <dbReference type="ARBA" id="ARBA00023002"/>
    </source>
</evidence>
<organism evidence="17 18">
    <name type="scientific">Danaus plexippus plexippus</name>
    <dbReference type="NCBI Taxonomy" id="278856"/>
    <lineage>
        <taxon>Eukaryota</taxon>
        <taxon>Metazoa</taxon>
        <taxon>Ecdysozoa</taxon>
        <taxon>Arthropoda</taxon>
        <taxon>Hexapoda</taxon>
        <taxon>Insecta</taxon>
        <taxon>Pterygota</taxon>
        <taxon>Neoptera</taxon>
        <taxon>Endopterygota</taxon>
        <taxon>Lepidoptera</taxon>
        <taxon>Glossata</taxon>
        <taxon>Ditrysia</taxon>
        <taxon>Papilionoidea</taxon>
        <taxon>Nymphalidae</taxon>
        <taxon>Danainae</taxon>
        <taxon>Danaini</taxon>
        <taxon>Danaina</taxon>
        <taxon>Danaus</taxon>
        <taxon>Danaus</taxon>
    </lineage>
</organism>
<keyword evidence="9" id="KW-0492">Microsome</keyword>
<accession>A0A212EUM7</accession>
<evidence type="ECO:0000256" key="4">
    <source>
        <dbReference type="ARBA" id="ARBA00010617"/>
    </source>
</evidence>
<evidence type="ECO:0000256" key="15">
    <source>
        <dbReference type="PIRSR" id="PIRSR602401-1"/>
    </source>
</evidence>
<dbReference type="SUPFAM" id="SSF48264">
    <property type="entry name" value="Cytochrome P450"/>
    <property type="match status" value="1"/>
</dbReference>
<feature type="binding site" description="axial binding residue" evidence="15">
    <location>
        <position position="377"/>
    </location>
    <ligand>
        <name>heme</name>
        <dbReference type="ChEBI" id="CHEBI:30413"/>
    </ligand>
    <ligandPart>
        <name>Fe</name>
        <dbReference type="ChEBI" id="CHEBI:18248"/>
    </ligandPart>
</feature>
<dbReference type="PROSITE" id="PS00086">
    <property type="entry name" value="CYTOCHROME_P450"/>
    <property type="match status" value="1"/>
</dbReference>
<sequence length="1033" mass="116754">MLQFFYDKYRDERYVGIFQARRPALMLIDLELIKFVLSKDFQHFTDRISVSTDTQREPLLRNLANMSGTEWQKMRHIVTPTFSSAKMKAMFPLVVDCARTLQTTLENESIEDIEVPKLMCRFTTDVLGSCAFGVDPGSLKDKMSPFFIMSQKMFKTDRSTILKRYCRSFSPRLFKFLNLRTYSLDVEVFFTNIINQVLNERRTTGKQRSDFLQLMLNVQKTEIGFTMTDELIISNSFIFMLAGLETSATTLSFCLYQLAKDIDLQNRLRDEVRECIENHGGFNYDAIGAMRLATQTYLETLRLHPPTPLTTRLCTSPCTLPGTGLNMKVRDAVLVPIHQIHKDPRHFPDPEKFDPERFGGAMNVNGFIAFGDGPRSCPGGRFAQMMVVAGLATILQNFSVEPCSKTTPTIQYETRSVTDIEVLQAINQGDFIEDCLNIFVEFSNNKHYEHNIEPNIPLSVLDRGSELEVRAQKSEFNLSPTLAYTRPPPTANLVAAVADVINNITLYKRAPVQLWNEKGLYRVLFRCISQPNVSQRSFAHTAVCRALAASSTHKCVRVALANTKDCVYHLLLTLTPIESDPSWVLIASCLSSVLCSSVRARSFVVHRQLFRDISGVLHTMRDHLTLMGKPIDVIRNANHEPTLNTLNWVLILASSMMVDNPPAKDRLSEDIAASLTRLWPWCMMTEELRNSVMQFLLIFTNDCPKDNSSEEFTAAQIMTIMSMSQSHITEEVLDFEQYENIAPGRVSYLDRTDSSFGLELLHFYIFLQLIMDSRNLNKDGETCIHGTCLDMCPPQEMNLRKREKLVHKLEVTTEGYKLVKCYSRSAADSNMAVPSQLRPFPTLMTTTQYLLLNVSKRKDVKMSVIYNFLDDRLRSVRQDMTIQSDVLSVWCKLRGRCPSSLSCWWSLCANVCRHPDGAAAVLGSIQAKPAPAALLPALANAAHHCRHAFLQSSDLLELLSSCLLTGDTAEIVSSARAVWALAANNHRAKLVLRSAGLQTAVQTTLQRLQKNKDVATQRAVELLTYTNTVLQAI</sequence>
<keyword evidence="18" id="KW-1185">Reference proteome</keyword>
<evidence type="ECO:0000256" key="6">
    <source>
        <dbReference type="ARBA" id="ARBA00022617"/>
    </source>
</evidence>
<dbReference type="InParanoid" id="A0A212EUM7"/>
<dbReference type="STRING" id="278856.A0A212EUM7"/>
<keyword evidence="13" id="KW-0472">Membrane</keyword>
<dbReference type="InterPro" id="IPR001128">
    <property type="entry name" value="Cyt_P450"/>
</dbReference>
<dbReference type="AlphaFoldDB" id="A0A212EUM7"/>
<keyword evidence="6 15" id="KW-0349">Heme</keyword>
<dbReference type="InterPro" id="IPR050476">
    <property type="entry name" value="Insect_CytP450_Detox"/>
</dbReference>
<keyword evidence="7 15" id="KW-0479">Metal-binding</keyword>
<evidence type="ECO:0000256" key="14">
    <source>
        <dbReference type="ARBA" id="ARBA00047827"/>
    </source>
</evidence>
<gene>
    <name evidence="17" type="ORF">KGM_213800</name>
</gene>
<dbReference type="EMBL" id="AGBW02012332">
    <property type="protein sequence ID" value="OWR45198.1"/>
    <property type="molecule type" value="Genomic_DNA"/>
</dbReference>
<dbReference type="InterPro" id="IPR005062">
    <property type="entry name" value="SAC3/GANP/THP3_conserved"/>
</dbReference>
<evidence type="ECO:0000313" key="18">
    <source>
        <dbReference type="Proteomes" id="UP000007151"/>
    </source>
</evidence>
<evidence type="ECO:0000256" key="11">
    <source>
        <dbReference type="ARBA" id="ARBA00023004"/>
    </source>
</evidence>
<evidence type="ECO:0000256" key="3">
    <source>
        <dbReference type="ARBA" id="ARBA00004406"/>
    </source>
</evidence>
<dbReference type="InterPro" id="IPR002401">
    <property type="entry name" value="Cyt_P450_E_grp-I"/>
</dbReference>
<dbReference type="PRINTS" id="PR00385">
    <property type="entry name" value="P450"/>
</dbReference>
<dbReference type="PRINTS" id="PR00463">
    <property type="entry name" value="EP450I"/>
</dbReference>
<dbReference type="KEGG" id="dpl:KGM_213800"/>
<comment type="subcellular location">
    <subcellularLocation>
        <location evidence="3">Endoplasmic reticulum membrane</location>
        <topology evidence="3">Peripheral membrane protein</topology>
    </subcellularLocation>
    <subcellularLocation>
        <location evidence="2">Microsome membrane</location>
        <topology evidence="2">Peripheral membrane protein</topology>
    </subcellularLocation>
</comment>
<evidence type="ECO:0000256" key="13">
    <source>
        <dbReference type="ARBA" id="ARBA00023136"/>
    </source>
</evidence>
<dbReference type="GO" id="GO:0005506">
    <property type="term" value="F:iron ion binding"/>
    <property type="evidence" value="ECO:0007669"/>
    <property type="project" value="InterPro"/>
</dbReference>
<dbReference type="GO" id="GO:0005789">
    <property type="term" value="C:endoplasmic reticulum membrane"/>
    <property type="evidence" value="ECO:0007669"/>
    <property type="project" value="UniProtKB-SubCell"/>
</dbReference>
<dbReference type="InterPro" id="IPR036396">
    <property type="entry name" value="Cyt_P450_sf"/>
</dbReference>
<dbReference type="eggNOG" id="KOG0158">
    <property type="taxonomic scope" value="Eukaryota"/>
</dbReference>
<keyword evidence="8" id="KW-0256">Endoplasmic reticulum</keyword>
<dbReference type="Proteomes" id="UP000007151">
    <property type="component" value="Unassembled WGS sequence"/>
</dbReference>
<evidence type="ECO:0000256" key="2">
    <source>
        <dbReference type="ARBA" id="ARBA00004174"/>
    </source>
</evidence>
<evidence type="ECO:0000256" key="12">
    <source>
        <dbReference type="ARBA" id="ARBA00023033"/>
    </source>
</evidence>
<keyword evidence="10" id="KW-0560">Oxidoreductase</keyword>
<proteinExistence type="inferred from homology"/>
<evidence type="ECO:0000256" key="9">
    <source>
        <dbReference type="ARBA" id="ARBA00022848"/>
    </source>
</evidence>
<comment type="catalytic activity">
    <reaction evidence="14">
        <text>an organic molecule + reduced [NADPH--hemoprotein reductase] + O2 = an alcohol + oxidized [NADPH--hemoprotein reductase] + H2O + H(+)</text>
        <dbReference type="Rhea" id="RHEA:17149"/>
        <dbReference type="Rhea" id="RHEA-COMP:11964"/>
        <dbReference type="Rhea" id="RHEA-COMP:11965"/>
        <dbReference type="ChEBI" id="CHEBI:15377"/>
        <dbReference type="ChEBI" id="CHEBI:15378"/>
        <dbReference type="ChEBI" id="CHEBI:15379"/>
        <dbReference type="ChEBI" id="CHEBI:30879"/>
        <dbReference type="ChEBI" id="CHEBI:57618"/>
        <dbReference type="ChEBI" id="CHEBI:58210"/>
        <dbReference type="ChEBI" id="CHEBI:142491"/>
        <dbReference type="EC" id="1.14.14.1"/>
    </reaction>
</comment>
<evidence type="ECO:0000256" key="8">
    <source>
        <dbReference type="ARBA" id="ARBA00022824"/>
    </source>
</evidence>
<keyword evidence="12" id="KW-0503">Monooxygenase</keyword>
<dbReference type="Pfam" id="PF03399">
    <property type="entry name" value="SAC3_GANP"/>
    <property type="match status" value="1"/>
</dbReference>
<comment type="caution">
    <text evidence="17">The sequence shown here is derived from an EMBL/GenBank/DDBJ whole genome shotgun (WGS) entry which is preliminary data.</text>
</comment>
<dbReference type="Gene3D" id="1.10.630.10">
    <property type="entry name" value="Cytochrome P450"/>
    <property type="match status" value="1"/>
</dbReference>
<dbReference type="PANTHER" id="PTHR24292:SF54">
    <property type="entry name" value="CYP9F3-RELATED"/>
    <property type="match status" value="1"/>
</dbReference>
<dbReference type="Pfam" id="PF00067">
    <property type="entry name" value="p450"/>
    <property type="match status" value="1"/>
</dbReference>
<evidence type="ECO:0000256" key="7">
    <source>
        <dbReference type="ARBA" id="ARBA00022723"/>
    </source>
</evidence>
<dbReference type="Gene3D" id="1.25.40.990">
    <property type="match status" value="1"/>
</dbReference>
<evidence type="ECO:0000259" key="16">
    <source>
        <dbReference type="Pfam" id="PF03399"/>
    </source>
</evidence>
<comment type="cofactor">
    <cofactor evidence="1 15">
        <name>heme</name>
        <dbReference type="ChEBI" id="CHEBI:30413"/>
    </cofactor>
</comment>
<feature type="domain" description="SAC3/GANP/THP3 conserved" evidence="16">
    <location>
        <begin position="791"/>
        <end position="884"/>
    </location>
</feature>
<dbReference type="CDD" id="cd11056">
    <property type="entry name" value="CYP6-like"/>
    <property type="match status" value="1"/>
</dbReference>
<evidence type="ECO:0000256" key="5">
    <source>
        <dbReference type="ARBA" id="ARBA00012109"/>
    </source>
</evidence>
<name>A0A212EUM7_DANPL</name>